<accession>A0A7J6UYQ6</accession>
<sequence length="66" mass="7413">MKADFLYVELTRRVCIGWKAHHSLSWPLVFTSVPTKLTILAPKKLTLLQFGPGQLRASSLLSCMVL</sequence>
<evidence type="ECO:0000313" key="2">
    <source>
        <dbReference type="Proteomes" id="UP000554482"/>
    </source>
</evidence>
<gene>
    <name evidence="1" type="ORF">FRX31_032665</name>
</gene>
<dbReference type="EMBL" id="JABWDY010040971">
    <property type="protein sequence ID" value="KAF5177749.1"/>
    <property type="molecule type" value="Genomic_DNA"/>
</dbReference>
<proteinExistence type="predicted"/>
<organism evidence="1 2">
    <name type="scientific">Thalictrum thalictroides</name>
    <name type="common">Rue-anemone</name>
    <name type="synonym">Anemone thalictroides</name>
    <dbReference type="NCBI Taxonomy" id="46969"/>
    <lineage>
        <taxon>Eukaryota</taxon>
        <taxon>Viridiplantae</taxon>
        <taxon>Streptophyta</taxon>
        <taxon>Embryophyta</taxon>
        <taxon>Tracheophyta</taxon>
        <taxon>Spermatophyta</taxon>
        <taxon>Magnoliopsida</taxon>
        <taxon>Ranunculales</taxon>
        <taxon>Ranunculaceae</taxon>
        <taxon>Thalictroideae</taxon>
        <taxon>Thalictrum</taxon>
    </lineage>
</organism>
<dbReference type="AlphaFoldDB" id="A0A7J6UYQ6"/>
<keyword evidence="2" id="KW-1185">Reference proteome</keyword>
<dbReference type="Proteomes" id="UP000554482">
    <property type="component" value="Unassembled WGS sequence"/>
</dbReference>
<evidence type="ECO:0000313" key="1">
    <source>
        <dbReference type="EMBL" id="KAF5177749.1"/>
    </source>
</evidence>
<comment type="caution">
    <text evidence="1">The sequence shown here is derived from an EMBL/GenBank/DDBJ whole genome shotgun (WGS) entry which is preliminary data.</text>
</comment>
<reference evidence="1 2" key="1">
    <citation type="submission" date="2020-06" db="EMBL/GenBank/DDBJ databases">
        <title>Transcriptomic and genomic resources for Thalictrum thalictroides and T. hernandezii: Facilitating candidate gene discovery in an emerging model plant lineage.</title>
        <authorList>
            <person name="Arias T."/>
            <person name="Riano-Pachon D.M."/>
            <person name="Di Stilio V.S."/>
        </authorList>
    </citation>
    <scope>NUCLEOTIDE SEQUENCE [LARGE SCALE GENOMIC DNA]</scope>
    <source>
        <strain evidence="2">cv. WT478/WT964</strain>
        <tissue evidence="1">Leaves</tissue>
    </source>
</reference>
<name>A0A7J6UYQ6_THATH</name>
<protein>
    <submittedName>
        <fullName evidence="1">Uncharacterized protein</fullName>
    </submittedName>
</protein>